<reference evidence="3" key="1">
    <citation type="submission" date="2017-06" db="EMBL/GenBank/DDBJ databases">
        <authorList>
            <person name="Varghese N."/>
            <person name="Submissions S."/>
        </authorList>
    </citation>
    <scope>NUCLEOTIDE SEQUENCE [LARGE SCALE GENOMIC DNA]</scope>
    <source>
        <strain evidence="3">DSM 45423</strain>
    </source>
</reference>
<sequence>MTTTTRPAPVLTVHARPCEGWAEDAGLPPELREGPRVLRGHREDGSPDHAAIRVVPEGEDVEPALQELLADPAVHVVHVRALAEQCSTYRVRAAGR</sequence>
<feature type="compositionally biased region" description="Basic and acidic residues" evidence="1">
    <location>
        <begin position="30"/>
        <end position="49"/>
    </location>
</feature>
<accession>A0A239BP83</accession>
<organism evidence="2 3">
    <name type="scientific">Geodermatophilus saharensis</name>
    <dbReference type="NCBI Taxonomy" id="1137994"/>
    <lineage>
        <taxon>Bacteria</taxon>
        <taxon>Bacillati</taxon>
        <taxon>Actinomycetota</taxon>
        <taxon>Actinomycetes</taxon>
        <taxon>Geodermatophilales</taxon>
        <taxon>Geodermatophilaceae</taxon>
        <taxon>Geodermatophilus</taxon>
    </lineage>
</organism>
<dbReference type="Pfam" id="PF06718">
    <property type="entry name" value="DUF1203"/>
    <property type="match status" value="1"/>
</dbReference>
<feature type="region of interest" description="Disordered" evidence="1">
    <location>
        <begin position="24"/>
        <end position="49"/>
    </location>
</feature>
<dbReference type="RefSeq" id="WP_089403076.1">
    <property type="nucleotide sequence ID" value="NZ_FZOH01000002.1"/>
</dbReference>
<evidence type="ECO:0000256" key="1">
    <source>
        <dbReference type="SAM" id="MobiDB-lite"/>
    </source>
</evidence>
<name>A0A239BP83_9ACTN</name>
<evidence type="ECO:0000313" key="3">
    <source>
        <dbReference type="Proteomes" id="UP000198386"/>
    </source>
</evidence>
<proteinExistence type="predicted"/>
<dbReference type="Proteomes" id="UP000198386">
    <property type="component" value="Unassembled WGS sequence"/>
</dbReference>
<keyword evidence="3" id="KW-1185">Reference proteome</keyword>
<protein>
    <submittedName>
        <fullName evidence="2">Uncharacterized protein</fullName>
    </submittedName>
</protein>
<evidence type="ECO:0000313" key="2">
    <source>
        <dbReference type="EMBL" id="SNS09686.1"/>
    </source>
</evidence>
<dbReference type="AlphaFoldDB" id="A0A239BP83"/>
<dbReference type="EMBL" id="FZOH01000002">
    <property type="protein sequence ID" value="SNS09686.1"/>
    <property type="molecule type" value="Genomic_DNA"/>
</dbReference>
<dbReference type="InterPro" id="IPR009593">
    <property type="entry name" value="DUF1203"/>
</dbReference>
<gene>
    <name evidence="2" type="ORF">SAMN04488107_1345</name>
</gene>